<feature type="transmembrane region" description="Helical" evidence="6">
    <location>
        <begin position="452"/>
        <end position="471"/>
    </location>
</feature>
<feature type="transmembrane region" description="Helical" evidence="6">
    <location>
        <begin position="399"/>
        <end position="421"/>
    </location>
</feature>
<sequence length="483" mass="54248">MLKKLAAQTAIYGISSIIARFLNYLLTPYLTRIMTTGEYGVVTDLYALIPFILLLLTMGMETGYFHFAGKAGTSEEKRLIFQTTWGIVILVSLLFFGFTLLFLHPLSVVMDYAGTPSYLLLMGSIITVDAVTALPFAKLREENKASAYVKIRVVTILVNLFFCIVFYSVIPGIRDLQNIFPAEYGAGYYLISNLIASVTAAFMLIPAVRGIRPRIKRKLLQPLFIYSLPLLISGVTGTANEFIDRQFIKYLLPQESAMSTLGIYGAALKLGGILLLFVQMFRLAAEPFFLADFKKEDFLKANAETLKYFLIVSMLLFLMISLFSDFFGLILGSDFRDGLFIIPVVLFANIGNGIVFNLSFWYKRTGKTRLAILVTGSGLICTIVFNLLLLPRLGYAGTAWAHLGSEWIMVIVSYILSRIYYPVPYPLKRILFYLSGGILFYFLGAWQKDISWTGNILFNLSLIVIYTGVVVKVEKINISRHPF</sequence>
<dbReference type="Pfam" id="PF01943">
    <property type="entry name" value="Polysacc_synt"/>
    <property type="match status" value="1"/>
</dbReference>
<keyword evidence="3 6" id="KW-0812">Transmembrane</keyword>
<evidence type="ECO:0000313" key="8">
    <source>
        <dbReference type="Proteomes" id="UP000284243"/>
    </source>
</evidence>
<dbReference type="EMBL" id="QRYC01000005">
    <property type="protein sequence ID" value="RGU57483.1"/>
    <property type="molecule type" value="Genomic_DNA"/>
</dbReference>
<feature type="transmembrane region" description="Helical" evidence="6">
    <location>
        <begin position="149"/>
        <end position="170"/>
    </location>
</feature>
<dbReference type="InterPro" id="IPR050833">
    <property type="entry name" value="Poly_Biosynth_Transport"/>
</dbReference>
<feature type="transmembrane region" description="Helical" evidence="6">
    <location>
        <begin position="370"/>
        <end position="393"/>
    </location>
</feature>
<evidence type="ECO:0000256" key="3">
    <source>
        <dbReference type="ARBA" id="ARBA00022692"/>
    </source>
</evidence>
<name>A0A412TUL2_9BACT</name>
<feature type="transmembrane region" description="Helical" evidence="6">
    <location>
        <begin position="223"/>
        <end position="243"/>
    </location>
</feature>
<dbReference type="PANTHER" id="PTHR30250">
    <property type="entry name" value="PST FAMILY PREDICTED COLANIC ACID TRANSPORTER"/>
    <property type="match status" value="1"/>
</dbReference>
<feature type="transmembrane region" description="Helical" evidence="6">
    <location>
        <begin position="263"/>
        <end position="285"/>
    </location>
</feature>
<keyword evidence="5 6" id="KW-0472">Membrane</keyword>
<feature type="transmembrane region" description="Helical" evidence="6">
    <location>
        <begin position="118"/>
        <end position="137"/>
    </location>
</feature>
<dbReference type="AlphaFoldDB" id="A0A412TUL2"/>
<reference evidence="7 8" key="1">
    <citation type="submission" date="2018-08" db="EMBL/GenBank/DDBJ databases">
        <title>A genome reference for cultivated species of the human gut microbiota.</title>
        <authorList>
            <person name="Zou Y."/>
            <person name="Xue W."/>
            <person name="Luo G."/>
        </authorList>
    </citation>
    <scope>NUCLEOTIDE SEQUENCE [LARGE SCALE GENOMIC DNA]</scope>
    <source>
        <strain evidence="7 8">AF16-14</strain>
    </source>
</reference>
<dbReference type="GO" id="GO:0005886">
    <property type="term" value="C:plasma membrane"/>
    <property type="evidence" value="ECO:0007669"/>
    <property type="project" value="UniProtKB-SubCell"/>
</dbReference>
<accession>A0A412TUL2</accession>
<evidence type="ECO:0000256" key="4">
    <source>
        <dbReference type="ARBA" id="ARBA00022989"/>
    </source>
</evidence>
<feature type="transmembrane region" description="Helical" evidence="6">
    <location>
        <begin position="430"/>
        <end position="446"/>
    </location>
</feature>
<feature type="transmembrane region" description="Helical" evidence="6">
    <location>
        <begin position="9"/>
        <end position="26"/>
    </location>
</feature>
<feature type="transmembrane region" description="Helical" evidence="6">
    <location>
        <begin position="306"/>
        <end position="332"/>
    </location>
</feature>
<feature type="transmembrane region" description="Helical" evidence="6">
    <location>
        <begin position="79"/>
        <end position="106"/>
    </location>
</feature>
<evidence type="ECO:0000256" key="1">
    <source>
        <dbReference type="ARBA" id="ARBA00004651"/>
    </source>
</evidence>
<dbReference type="PANTHER" id="PTHR30250:SF11">
    <property type="entry name" value="O-ANTIGEN TRANSPORTER-RELATED"/>
    <property type="match status" value="1"/>
</dbReference>
<gene>
    <name evidence="7" type="ORF">DWW57_05840</name>
</gene>
<evidence type="ECO:0000256" key="5">
    <source>
        <dbReference type="ARBA" id="ARBA00023136"/>
    </source>
</evidence>
<feature type="transmembrane region" description="Helical" evidence="6">
    <location>
        <begin position="190"/>
        <end position="211"/>
    </location>
</feature>
<evidence type="ECO:0000313" key="7">
    <source>
        <dbReference type="EMBL" id="RGU57483.1"/>
    </source>
</evidence>
<protein>
    <submittedName>
        <fullName evidence="7">Uncharacterized protein</fullName>
    </submittedName>
</protein>
<feature type="transmembrane region" description="Helical" evidence="6">
    <location>
        <begin position="46"/>
        <end position="67"/>
    </location>
</feature>
<keyword evidence="4 6" id="KW-1133">Transmembrane helix</keyword>
<dbReference type="Proteomes" id="UP000284243">
    <property type="component" value="Unassembled WGS sequence"/>
</dbReference>
<evidence type="ECO:0000256" key="2">
    <source>
        <dbReference type="ARBA" id="ARBA00022475"/>
    </source>
</evidence>
<comment type="subcellular location">
    <subcellularLocation>
        <location evidence="1">Cell membrane</location>
        <topology evidence="1">Multi-pass membrane protein</topology>
    </subcellularLocation>
</comment>
<keyword evidence="2" id="KW-1003">Cell membrane</keyword>
<proteinExistence type="predicted"/>
<feature type="transmembrane region" description="Helical" evidence="6">
    <location>
        <begin position="338"/>
        <end position="358"/>
    </location>
</feature>
<dbReference type="InterPro" id="IPR002797">
    <property type="entry name" value="Polysacc_synth"/>
</dbReference>
<evidence type="ECO:0000256" key="6">
    <source>
        <dbReference type="SAM" id="Phobius"/>
    </source>
</evidence>
<organism evidence="7 8">
    <name type="scientific">Odoribacter splanchnicus</name>
    <dbReference type="NCBI Taxonomy" id="28118"/>
    <lineage>
        <taxon>Bacteria</taxon>
        <taxon>Pseudomonadati</taxon>
        <taxon>Bacteroidota</taxon>
        <taxon>Bacteroidia</taxon>
        <taxon>Bacteroidales</taxon>
        <taxon>Odoribacteraceae</taxon>
        <taxon>Odoribacter</taxon>
    </lineage>
</organism>
<comment type="caution">
    <text evidence="7">The sequence shown here is derived from an EMBL/GenBank/DDBJ whole genome shotgun (WGS) entry which is preliminary data.</text>
</comment>
<dbReference type="RefSeq" id="WP_046451187.1">
    <property type="nucleotide sequence ID" value="NZ_QRYC01000005.1"/>
</dbReference>